<dbReference type="SUPFAM" id="SSF47413">
    <property type="entry name" value="lambda repressor-like DNA-binding domains"/>
    <property type="match status" value="1"/>
</dbReference>
<dbReference type="SMART" id="SM00530">
    <property type="entry name" value="HTH_XRE"/>
    <property type="match status" value="1"/>
</dbReference>
<evidence type="ECO:0000256" key="1">
    <source>
        <dbReference type="ARBA" id="ARBA00023125"/>
    </source>
</evidence>
<dbReference type="Gene3D" id="1.10.260.40">
    <property type="entry name" value="lambda repressor-like DNA-binding domains"/>
    <property type="match status" value="1"/>
</dbReference>
<dbReference type="RefSeq" id="WP_125647844.1">
    <property type="nucleotide sequence ID" value="NZ_JBHTOH010000025.1"/>
</dbReference>
<protein>
    <submittedName>
        <fullName evidence="3">Helix-turn-helix domain-containing protein</fullName>
    </submittedName>
</protein>
<dbReference type="PANTHER" id="PTHR46558:SF4">
    <property type="entry name" value="DNA-BIDING PHAGE PROTEIN"/>
    <property type="match status" value="1"/>
</dbReference>
<dbReference type="Proteomes" id="UP001597191">
    <property type="component" value="Unassembled WGS sequence"/>
</dbReference>
<organism evidence="3 4">
    <name type="scientific">Lapidilactobacillus gannanensis</name>
    <dbReference type="NCBI Taxonomy" id="2486002"/>
    <lineage>
        <taxon>Bacteria</taxon>
        <taxon>Bacillati</taxon>
        <taxon>Bacillota</taxon>
        <taxon>Bacilli</taxon>
        <taxon>Lactobacillales</taxon>
        <taxon>Lactobacillaceae</taxon>
        <taxon>Lapidilactobacillus</taxon>
    </lineage>
</organism>
<reference evidence="4" key="1">
    <citation type="journal article" date="2019" name="Int. J. Syst. Evol. Microbiol.">
        <title>The Global Catalogue of Microorganisms (GCM) 10K type strain sequencing project: providing services to taxonomists for standard genome sequencing and annotation.</title>
        <authorList>
            <consortium name="The Broad Institute Genomics Platform"/>
            <consortium name="The Broad Institute Genome Sequencing Center for Infectious Disease"/>
            <person name="Wu L."/>
            <person name="Ma J."/>
        </authorList>
    </citation>
    <scope>NUCLEOTIDE SEQUENCE [LARGE SCALE GENOMIC DNA]</scope>
    <source>
        <strain evidence="4">CCM 8937</strain>
    </source>
</reference>
<dbReference type="Pfam" id="PF01381">
    <property type="entry name" value="HTH_3"/>
    <property type="match status" value="1"/>
</dbReference>
<dbReference type="EMBL" id="JBHTOH010000025">
    <property type="protein sequence ID" value="MFD1410771.1"/>
    <property type="molecule type" value="Genomic_DNA"/>
</dbReference>
<sequence>MNTGESLKMLRQQQGMSQTELSIKSGVLQTTISAIERGTDPTGRTLVSLAKALNVSTDKLLKFESKQAANH</sequence>
<dbReference type="CDD" id="cd00093">
    <property type="entry name" value="HTH_XRE"/>
    <property type="match status" value="1"/>
</dbReference>
<comment type="caution">
    <text evidence="3">The sequence shown here is derived from an EMBL/GenBank/DDBJ whole genome shotgun (WGS) entry which is preliminary data.</text>
</comment>
<keyword evidence="4" id="KW-1185">Reference proteome</keyword>
<proteinExistence type="predicted"/>
<dbReference type="PROSITE" id="PS50943">
    <property type="entry name" value="HTH_CROC1"/>
    <property type="match status" value="1"/>
</dbReference>
<gene>
    <name evidence="3" type="ORF">ACFQ4R_03970</name>
</gene>
<evidence type="ECO:0000259" key="2">
    <source>
        <dbReference type="PROSITE" id="PS50943"/>
    </source>
</evidence>
<feature type="domain" description="HTH cro/C1-type" evidence="2">
    <location>
        <begin position="7"/>
        <end position="60"/>
    </location>
</feature>
<dbReference type="PANTHER" id="PTHR46558">
    <property type="entry name" value="TRACRIPTIONAL REGULATORY PROTEIN-RELATED-RELATED"/>
    <property type="match status" value="1"/>
</dbReference>
<dbReference type="InterPro" id="IPR010982">
    <property type="entry name" value="Lambda_DNA-bd_dom_sf"/>
</dbReference>
<evidence type="ECO:0000313" key="3">
    <source>
        <dbReference type="EMBL" id="MFD1410771.1"/>
    </source>
</evidence>
<evidence type="ECO:0000313" key="4">
    <source>
        <dbReference type="Proteomes" id="UP001597191"/>
    </source>
</evidence>
<dbReference type="InterPro" id="IPR001387">
    <property type="entry name" value="Cro/C1-type_HTH"/>
</dbReference>
<name>A0ABW4BM42_9LACO</name>
<accession>A0ABW4BM42</accession>
<keyword evidence="1" id="KW-0238">DNA-binding</keyword>